<keyword evidence="3" id="KW-1185">Reference proteome</keyword>
<dbReference type="OrthoDB" id="542013at2759"/>
<evidence type="ECO:0000256" key="1">
    <source>
        <dbReference type="ARBA" id="ARBA00023002"/>
    </source>
</evidence>
<dbReference type="PANTHER" id="PTHR43157:SF22">
    <property type="entry name" value="SHORT-CHAIN DEHYDROGENASE_REDUCTASE PHMF"/>
    <property type="match status" value="1"/>
</dbReference>
<protein>
    <recommendedName>
        <fullName evidence="4">NAD(P)-binding protein</fullName>
    </recommendedName>
</protein>
<evidence type="ECO:0000313" key="3">
    <source>
        <dbReference type="Proteomes" id="UP000254866"/>
    </source>
</evidence>
<dbReference type="GO" id="GO:0016491">
    <property type="term" value="F:oxidoreductase activity"/>
    <property type="evidence" value="ECO:0007669"/>
    <property type="project" value="UniProtKB-KW"/>
</dbReference>
<gene>
    <name evidence="2" type="ORF">BP5553_00481</name>
</gene>
<proteinExistence type="predicted"/>
<name>A0A370TYA2_9HELO</name>
<dbReference type="PRINTS" id="PR00081">
    <property type="entry name" value="GDHRDH"/>
</dbReference>
<dbReference type="GeneID" id="43593330"/>
<dbReference type="PANTHER" id="PTHR43157">
    <property type="entry name" value="PHOSPHATIDYLINOSITOL-GLYCAN BIOSYNTHESIS CLASS F PROTEIN-RELATED"/>
    <property type="match status" value="1"/>
</dbReference>
<sequence>MATDAQIKSLMGAGPPEHLEKLSLFRWGKKNPPKDPKISFAGKTILVTGSNTGLGYGAALKFAALGASKLILAVRTPAKGEEAKRKIVQATKYDAANIIVMQLDMASYDSVRAFVRDLRVKTSTLDVALLNAGIAPPKYTANPTTGWESALQTNIISTALLAILIIPQLKHTAVKTGRPSQLTLTSSYGHKYVAAKDVQTAPGESLLKKLSAPEYFNPEKCYNAIKLMTEYVKLGLVNNYSKNAKGEVDVTINSTCPGYCTTDLGREFPWYIALPIKVMQMYCGRSAEEGSRSLISATLLEKVGHGKFWTNDVFVEGGDLVTSDEGKKIQAQAWKEILDICKNESP</sequence>
<dbReference type="EMBL" id="NPIC01000001">
    <property type="protein sequence ID" value="RDL40502.1"/>
    <property type="molecule type" value="Genomic_DNA"/>
</dbReference>
<comment type="caution">
    <text evidence="2">The sequence shown here is derived from an EMBL/GenBank/DDBJ whole genome shotgun (WGS) entry which is preliminary data.</text>
</comment>
<evidence type="ECO:0000313" key="2">
    <source>
        <dbReference type="EMBL" id="RDL40502.1"/>
    </source>
</evidence>
<dbReference type="Proteomes" id="UP000254866">
    <property type="component" value="Unassembled WGS sequence"/>
</dbReference>
<dbReference type="SUPFAM" id="SSF51735">
    <property type="entry name" value="NAD(P)-binding Rossmann-fold domains"/>
    <property type="match status" value="1"/>
</dbReference>
<dbReference type="InterPro" id="IPR036291">
    <property type="entry name" value="NAD(P)-bd_dom_sf"/>
</dbReference>
<dbReference type="Pfam" id="PF00106">
    <property type="entry name" value="adh_short"/>
    <property type="match status" value="1"/>
</dbReference>
<dbReference type="InterPro" id="IPR002347">
    <property type="entry name" value="SDR_fam"/>
</dbReference>
<accession>A0A370TYA2</accession>
<keyword evidence="1" id="KW-0560">Oxidoreductase</keyword>
<organism evidence="2 3">
    <name type="scientific">Venustampulla echinocandica</name>
    <dbReference type="NCBI Taxonomy" id="2656787"/>
    <lineage>
        <taxon>Eukaryota</taxon>
        <taxon>Fungi</taxon>
        <taxon>Dikarya</taxon>
        <taxon>Ascomycota</taxon>
        <taxon>Pezizomycotina</taxon>
        <taxon>Leotiomycetes</taxon>
        <taxon>Helotiales</taxon>
        <taxon>Pleuroascaceae</taxon>
        <taxon>Venustampulla</taxon>
    </lineage>
</organism>
<dbReference type="Gene3D" id="3.40.50.720">
    <property type="entry name" value="NAD(P)-binding Rossmann-like Domain"/>
    <property type="match status" value="1"/>
</dbReference>
<evidence type="ECO:0008006" key="4">
    <source>
        <dbReference type="Google" id="ProtNLM"/>
    </source>
</evidence>
<reference evidence="2 3" key="1">
    <citation type="journal article" date="2018" name="IMA Fungus">
        <title>IMA Genome-F 9: Draft genome sequence of Annulohypoxylon stygium, Aspergillus mulundensis, Berkeleyomyces basicola (syn. Thielaviopsis basicola), Ceratocystis smalleyi, two Cercospora beticola strains, Coleophoma cylindrospora, Fusarium fracticaudum, Phialophora cf. hyalina, and Morchella septimelata.</title>
        <authorList>
            <person name="Wingfield B.D."/>
            <person name="Bills G.F."/>
            <person name="Dong Y."/>
            <person name="Huang W."/>
            <person name="Nel W.J."/>
            <person name="Swalarsk-Parry B.S."/>
            <person name="Vaghefi N."/>
            <person name="Wilken P.M."/>
            <person name="An Z."/>
            <person name="de Beer Z.W."/>
            <person name="De Vos L."/>
            <person name="Chen L."/>
            <person name="Duong T.A."/>
            <person name="Gao Y."/>
            <person name="Hammerbacher A."/>
            <person name="Kikkert J.R."/>
            <person name="Li Y."/>
            <person name="Li H."/>
            <person name="Li K."/>
            <person name="Li Q."/>
            <person name="Liu X."/>
            <person name="Ma X."/>
            <person name="Naidoo K."/>
            <person name="Pethybridge S.J."/>
            <person name="Sun J."/>
            <person name="Steenkamp E.T."/>
            <person name="van der Nest M.A."/>
            <person name="van Wyk S."/>
            <person name="Wingfield M.J."/>
            <person name="Xiong C."/>
            <person name="Yue Q."/>
            <person name="Zhang X."/>
        </authorList>
    </citation>
    <scope>NUCLEOTIDE SEQUENCE [LARGE SCALE GENOMIC DNA]</scope>
    <source>
        <strain evidence="2 3">BP 5553</strain>
    </source>
</reference>
<dbReference type="RefSeq" id="XP_031873158.1">
    <property type="nucleotide sequence ID" value="XM_032009104.1"/>
</dbReference>
<dbReference type="STRING" id="2656787.A0A370TYA2"/>
<dbReference type="AlphaFoldDB" id="A0A370TYA2"/>